<dbReference type="EMBL" id="BHWB01000001">
    <property type="protein sequence ID" value="GCB33362.1"/>
    <property type="molecule type" value="Genomic_DNA"/>
</dbReference>
<sequence>MKVIRSIATIILLSSIMLACNHTNKNTTLQTKDTLAEDSSNFITEEQQISSDEALTNNQLMPVFQVEENNKIQVAMMVDSFYPCTNIDSLQLVQTYKVPYFEEADYKIEVYKYKDVNEIPRIVVKRGEEEIIDMLNGCDFVNWEEVRGFTSKEYVQYIPLSKNVVLALFTTLRDGTCEPSPGNVTIVALTSEDAKLVFCQALEFDKFDLSPGHFRLTLNSGCSNSPNYILWQEGEKLVFGENN</sequence>
<gene>
    <name evidence="2" type="ORF">KGMB02408_03070</name>
</gene>
<dbReference type="Proteomes" id="UP000288079">
    <property type="component" value="Unassembled WGS sequence"/>
</dbReference>
<feature type="chain" id="PRO_5019438654" description="Lipoprotein" evidence="1">
    <location>
        <begin position="20"/>
        <end position="243"/>
    </location>
</feature>
<proteinExistence type="predicted"/>
<evidence type="ECO:0008006" key="4">
    <source>
        <dbReference type="Google" id="ProtNLM"/>
    </source>
</evidence>
<organism evidence="2 3">
    <name type="scientific">Bacteroides faecalis</name>
    <dbReference type="NCBI Taxonomy" id="2447885"/>
    <lineage>
        <taxon>Bacteria</taxon>
        <taxon>Pseudomonadati</taxon>
        <taxon>Bacteroidota</taxon>
        <taxon>Bacteroidia</taxon>
        <taxon>Bacteroidales</taxon>
        <taxon>Bacteroidaceae</taxon>
        <taxon>Bacteroides</taxon>
    </lineage>
</organism>
<evidence type="ECO:0000313" key="2">
    <source>
        <dbReference type="EMBL" id="GCB33362.1"/>
    </source>
</evidence>
<evidence type="ECO:0000256" key="1">
    <source>
        <dbReference type="SAM" id="SignalP"/>
    </source>
</evidence>
<evidence type="ECO:0000313" key="3">
    <source>
        <dbReference type="Proteomes" id="UP000288079"/>
    </source>
</evidence>
<keyword evidence="1" id="KW-0732">Signal</keyword>
<accession>A0A401LP76</accession>
<feature type="signal peptide" evidence="1">
    <location>
        <begin position="1"/>
        <end position="19"/>
    </location>
</feature>
<dbReference type="RefSeq" id="WP_125039725.1">
    <property type="nucleotide sequence ID" value="NZ_BHWB01000001.1"/>
</dbReference>
<reference evidence="2 3" key="1">
    <citation type="submission" date="2018-10" db="EMBL/GenBank/DDBJ databases">
        <title>Draft Genome Sequence of Bacteroides sp. KCTC 15687.</title>
        <authorList>
            <person name="Yu S.Y."/>
            <person name="Kim J.S."/>
            <person name="Oh B.S."/>
            <person name="Park S.H."/>
            <person name="Kang S.W."/>
            <person name="Park J.E."/>
            <person name="Choi S.H."/>
            <person name="Han K.I."/>
            <person name="Lee K.C."/>
            <person name="Eom M.K."/>
            <person name="Suh M.K."/>
            <person name="Lee D.H."/>
            <person name="Yoon H."/>
            <person name="Kim B."/>
            <person name="Yang S.J."/>
            <person name="Lee J.S."/>
            <person name="Lee J.H."/>
        </authorList>
    </citation>
    <scope>NUCLEOTIDE SEQUENCE [LARGE SCALE GENOMIC DNA]</scope>
    <source>
        <strain evidence="2 3">KCTC 15687</strain>
    </source>
</reference>
<comment type="caution">
    <text evidence="2">The sequence shown here is derived from an EMBL/GenBank/DDBJ whole genome shotgun (WGS) entry which is preliminary data.</text>
</comment>
<dbReference type="OrthoDB" id="9872307at2"/>
<dbReference type="AlphaFoldDB" id="A0A401LP76"/>
<protein>
    <recommendedName>
        <fullName evidence="4">Lipoprotein</fullName>
    </recommendedName>
</protein>
<name>A0A401LP76_9BACE</name>
<dbReference type="PROSITE" id="PS51257">
    <property type="entry name" value="PROKAR_LIPOPROTEIN"/>
    <property type="match status" value="1"/>
</dbReference>
<keyword evidence="3" id="KW-1185">Reference proteome</keyword>